<feature type="transmembrane region" description="Helical" evidence="1">
    <location>
        <begin position="423"/>
        <end position="444"/>
    </location>
</feature>
<feature type="transmembrane region" description="Helical" evidence="1">
    <location>
        <begin position="391"/>
        <end position="411"/>
    </location>
</feature>
<feature type="transmembrane region" description="Helical" evidence="1">
    <location>
        <begin position="57"/>
        <end position="77"/>
    </location>
</feature>
<feature type="transmembrane region" description="Helical" evidence="1">
    <location>
        <begin position="315"/>
        <end position="336"/>
    </location>
</feature>
<keyword evidence="1" id="KW-0812">Transmembrane</keyword>
<dbReference type="InterPro" id="IPR039672">
    <property type="entry name" value="MFS_2"/>
</dbReference>
<evidence type="ECO:0000313" key="3">
    <source>
        <dbReference type="Proteomes" id="UP000183190"/>
    </source>
</evidence>
<dbReference type="Proteomes" id="UP000183190">
    <property type="component" value="Unassembled WGS sequence"/>
</dbReference>
<organism evidence="2 3">
    <name type="scientific">Ruminococcus flavefaciens</name>
    <dbReference type="NCBI Taxonomy" id="1265"/>
    <lineage>
        <taxon>Bacteria</taxon>
        <taxon>Bacillati</taxon>
        <taxon>Bacillota</taxon>
        <taxon>Clostridia</taxon>
        <taxon>Eubacteriales</taxon>
        <taxon>Oscillospiraceae</taxon>
        <taxon>Ruminococcus</taxon>
    </lineage>
</organism>
<keyword evidence="1" id="KW-1133">Transmembrane helix</keyword>
<evidence type="ECO:0000256" key="1">
    <source>
        <dbReference type="SAM" id="Phobius"/>
    </source>
</evidence>
<reference evidence="2 3" key="1">
    <citation type="submission" date="2016-10" db="EMBL/GenBank/DDBJ databases">
        <authorList>
            <person name="de Groot N.N."/>
        </authorList>
    </citation>
    <scope>NUCLEOTIDE SEQUENCE [LARGE SCALE GENOMIC DNA]</scope>
    <source>
        <strain evidence="2 3">YAD2003</strain>
    </source>
</reference>
<proteinExistence type="predicted"/>
<feature type="transmembrane region" description="Helical" evidence="1">
    <location>
        <begin position="164"/>
        <end position="189"/>
    </location>
</feature>
<dbReference type="AlphaFoldDB" id="A0A1H6HXJ2"/>
<dbReference type="GO" id="GO:0015293">
    <property type="term" value="F:symporter activity"/>
    <property type="evidence" value="ECO:0007669"/>
    <property type="project" value="InterPro"/>
</dbReference>
<dbReference type="InterPro" id="IPR036259">
    <property type="entry name" value="MFS_trans_sf"/>
</dbReference>
<feature type="transmembrane region" description="Helical" evidence="1">
    <location>
        <begin position="98"/>
        <end position="118"/>
    </location>
</feature>
<feature type="transmembrane region" description="Helical" evidence="1">
    <location>
        <begin position="257"/>
        <end position="278"/>
    </location>
</feature>
<feature type="transmembrane region" description="Helical" evidence="1">
    <location>
        <begin position="284"/>
        <end position="303"/>
    </location>
</feature>
<accession>A0A1H6HXJ2</accession>
<feature type="transmembrane region" description="Helical" evidence="1">
    <location>
        <begin position="201"/>
        <end position="221"/>
    </location>
</feature>
<gene>
    <name evidence="2" type="ORF">SAMN02910265_00279</name>
</gene>
<dbReference type="OrthoDB" id="9764596at2"/>
<dbReference type="PANTHER" id="PTHR11328:SF24">
    <property type="entry name" value="MAJOR FACILITATOR SUPERFAMILY (MFS) PROFILE DOMAIN-CONTAINING PROTEIN"/>
    <property type="match status" value="1"/>
</dbReference>
<evidence type="ECO:0000313" key="2">
    <source>
        <dbReference type="EMBL" id="SEH38908.1"/>
    </source>
</evidence>
<sequence length="462" mass="50423">MENKKTATNKVLWIFAIGQLGWSILAGIISNWLVFFYQPSQEELAKGQTALIPQGTFIGLTVIGVITAVGRIFDAVSDPYIAGKSDSMKHRLGRRIPFMRLAAVPFGIVTVMMFISPFEAGSKGNVAVLFVFAMLFYLCMTCYCTPYNALIPELGSTQNARINLSTYISVTYFFGTGIAFFLPSLAGIFQDSMGYANGYRISIAILAAFAVICMLVPAFLIDENEYVDTTPSKSSAFSSLLSTFRNKDFRIFVCSDILYWIGLTLFQTGLSFYVTVLLGLDTKMTSTLFIIMTVSSLVFYPAVNVFSKKLGKKKLISFAFLFFSVAFIVTAGAGLFSIPAMAYGVIIAVLAAVPMAILGILPQAVVADISEEDKLATGESRQGMFYAARTFAFKMGQSLAMLLFTSIALVNSDVKKGETGYGLGYRLTAVIAAVLCLLGGLVFLKYDEKKVLKRIEEGRKDA</sequence>
<dbReference type="RefSeq" id="WP_074714118.1">
    <property type="nucleotide sequence ID" value="NZ_FNWV01000001.1"/>
</dbReference>
<keyword evidence="1" id="KW-0472">Membrane</keyword>
<dbReference type="PANTHER" id="PTHR11328">
    <property type="entry name" value="MAJOR FACILITATOR SUPERFAMILY DOMAIN-CONTAINING PROTEIN"/>
    <property type="match status" value="1"/>
</dbReference>
<protein>
    <submittedName>
        <fullName evidence="2">Glycoside/pentoside/hexuronide:cation symporter, GPH family</fullName>
    </submittedName>
</protein>
<feature type="transmembrane region" description="Helical" evidence="1">
    <location>
        <begin position="342"/>
        <end position="361"/>
    </location>
</feature>
<dbReference type="GO" id="GO:0005886">
    <property type="term" value="C:plasma membrane"/>
    <property type="evidence" value="ECO:0007669"/>
    <property type="project" value="TreeGrafter"/>
</dbReference>
<name>A0A1H6HXJ2_RUMFL</name>
<feature type="transmembrane region" description="Helical" evidence="1">
    <location>
        <begin position="12"/>
        <end position="37"/>
    </location>
</feature>
<dbReference type="Gene3D" id="1.20.1250.20">
    <property type="entry name" value="MFS general substrate transporter like domains"/>
    <property type="match status" value="2"/>
</dbReference>
<dbReference type="SUPFAM" id="SSF103473">
    <property type="entry name" value="MFS general substrate transporter"/>
    <property type="match status" value="1"/>
</dbReference>
<feature type="transmembrane region" description="Helical" evidence="1">
    <location>
        <begin position="124"/>
        <end position="143"/>
    </location>
</feature>
<dbReference type="EMBL" id="FNWV01000001">
    <property type="protein sequence ID" value="SEH38908.1"/>
    <property type="molecule type" value="Genomic_DNA"/>
</dbReference>
<dbReference type="GO" id="GO:0008643">
    <property type="term" value="P:carbohydrate transport"/>
    <property type="evidence" value="ECO:0007669"/>
    <property type="project" value="InterPro"/>
</dbReference>
<dbReference type="Pfam" id="PF13347">
    <property type="entry name" value="MFS_2"/>
    <property type="match status" value="1"/>
</dbReference>